<evidence type="ECO:0000256" key="1">
    <source>
        <dbReference type="SAM" id="MobiDB-lite"/>
    </source>
</evidence>
<dbReference type="InterPro" id="IPR021136">
    <property type="entry name" value="Flagellar_hook_control-like_C"/>
</dbReference>
<comment type="caution">
    <text evidence="3">The sequence shown here is derived from an EMBL/GenBank/DDBJ whole genome shotgun (WGS) entry which is preliminary data.</text>
</comment>
<dbReference type="Pfam" id="PF02120">
    <property type="entry name" value="Flg_hook"/>
    <property type="match status" value="1"/>
</dbReference>
<dbReference type="STRING" id="28092.WM40_06865"/>
<dbReference type="PATRIC" id="fig|28092.6.peg.1621"/>
<reference evidence="3 4" key="1">
    <citation type="submission" date="2015-03" db="EMBL/GenBank/DDBJ databases">
        <title>Draft Genome Sequence of Burkholderia andropogonis type strain ICMP2807, isolated from Sorghum bicolor.</title>
        <authorList>
            <person name="Lopes-Santos L."/>
            <person name="Castro D.B."/>
            <person name="Ottoboni L.M."/>
            <person name="Park D."/>
            <person name="Weirc B.S."/>
            <person name="Destefano S.A."/>
        </authorList>
    </citation>
    <scope>NUCLEOTIDE SEQUENCE [LARGE SCALE GENOMIC DNA]</scope>
    <source>
        <strain evidence="3 4">ICMP2807</strain>
    </source>
</reference>
<evidence type="ECO:0000313" key="3">
    <source>
        <dbReference type="EMBL" id="KKB64212.1"/>
    </source>
</evidence>
<dbReference type="Proteomes" id="UP000033618">
    <property type="component" value="Unassembled WGS sequence"/>
</dbReference>
<feature type="domain" description="Flagellar hook-length control protein-like C-terminal" evidence="2">
    <location>
        <begin position="383"/>
        <end position="455"/>
    </location>
</feature>
<feature type="compositionally biased region" description="Low complexity" evidence="1">
    <location>
        <begin position="245"/>
        <end position="261"/>
    </location>
</feature>
<evidence type="ECO:0000259" key="2">
    <source>
        <dbReference type="Pfam" id="PF02120"/>
    </source>
</evidence>
<dbReference type="EMBL" id="LAQU01000005">
    <property type="protein sequence ID" value="KKB64212.1"/>
    <property type="molecule type" value="Genomic_DNA"/>
</dbReference>
<evidence type="ECO:0000313" key="4">
    <source>
        <dbReference type="Proteomes" id="UP000033618"/>
    </source>
</evidence>
<accession>A0A0F5K3V2</accession>
<feature type="region of interest" description="Disordered" evidence="1">
    <location>
        <begin position="281"/>
        <end position="310"/>
    </location>
</feature>
<dbReference type="RefSeq" id="WP_046152511.1">
    <property type="nucleotide sequence ID" value="NZ_JAIFTJ010000007.1"/>
</dbReference>
<feature type="region of interest" description="Disordered" evidence="1">
    <location>
        <begin position="231"/>
        <end position="268"/>
    </location>
</feature>
<name>A0A0F5K3V2_9BURK</name>
<feature type="compositionally biased region" description="Low complexity" evidence="1">
    <location>
        <begin position="296"/>
        <end position="310"/>
    </location>
</feature>
<organism evidence="3 4">
    <name type="scientific">Robbsia andropogonis</name>
    <dbReference type="NCBI Taxonomy" id="28092"/>
    <lineage>
        <taxon>Bacteria</taxon>
        <taxon>Pseudomonadati</taxon>
        <taxon>Pseudomonadota</taxon>
        <taxon>Betaproteobacteria</taxon>
        <taxon>Burkholderiales</taxon>
        <taxon>Burkholderiaceae</taxon>
        <taxon>Robbsia</taxon>
    </lineage>
</organism>
<sequence>MALVNQTMNAIDRIGQNPVPLRVDPMTTGAAGSLSTRTAGTGAGSVAQQQTGVATGGPSMQGAVRLPPAPAPVASTYATVSSDARVLDALAKMPSEEPLILSDKPLCPVPPASMTTQTGELPVVGSQFTSLLAKALVQSLENSGLFYESHLAQWASGQRPLAAIEREPQARLASLAPPGPDVAHEALPAHDTLIANALTAFQSNPGALAGNNPAPAGDWFSRVADVLQNTLNGNANTSGNGGASHGNNPANGGAGANNASGHTQGGLAGMASPLLEALSHLSPFSNPSAPAATGTAGHPHPAGIAGAHSATGLDPNALDVNGMPNALAHAIHPDALPTVRQQMELLQNPTLRWTGEAWPGTQMAWEIERREEPGAQANHDGQTEPSWRMHITLDLPHLGPVDAELQLTGDRLITRLKAAPDCAAALLHDSDHFRERIAGTGLELKGFAIRELQAPHGTSETPDQAGDKAS</sequence>
<dbReference type="Gene3D" id="3.30.750.140">
    <property type="match status" value="1"/>
</dbReference>
<dbReference type="OrthoDB" id="5296742at2"/>
<keyword evidence="4" id="KW-1185">Reference proteome</keyword>
<proteinExistence type="predicted"/>
<gene>
    <name evidence="3" type="ORF">WM40_06865</name>
</gene>
<dbReference type="AlphaFoldDB" id="A0A0F5K3V2"/>
<dbReference type="InterPro" id="IPR038610">
    <property type="entry name" value="FliK-like_C_sf"/>
</dbReference>
<protein>
    <recommendedName>
        <fullName evidence="2">Flagellar hook-length control protein-like C-terminal domain-containing protein</fullName>
    </recommendedName>
</protein>